<protein>
    <recommendedName>
        <fullName evidence="8">Lysylphosphatidylglycerol synthase TM region</fullName>
    </recommendedName>
</protein>
<sequence length="333" mass="38413">MKKTLRLIIFLLIGLGFIWWFISKLSTEEIKQLFESFSNANYFWFFVALLVNVFSAVIRAFRWQQLIRPMGYNPKLITTFLAVMSGYLTNLAVPRLGEIVRCGLLSKNQKIPFEKTVGTVIIERTVDTLCFALFFFIALMIEFNYIKDYIYNNFSNIINFSSLKTLLIYGFIALLVLCFILFLFRKRIRETKIYRKIIEFLSGFMEGIKSIFKLKNPLLFIFNSLFIWSLWILGTYVIFLCFEQTSHLAFKIAFVATMLGAIGPIVTPGGIGIFPAIIAESLLMYSIVRPVGYAAGWLLWIVSQIGVIIFGLAGFIYFSKGKKDNERVRQDTK</sequence>
<dbReference type="PANTHER" id="PTHR39087:SF2">
    <property type="entry name" value="UPF0104 MEMBRANE PROTEIN MJ1595"/>
    <property type="match status" value="1"/>
</dbReference>
<evidence type="ECO:0008006" key="8">
    <source>
        <dbReference type="Google" id="ProtNLM"/>
    </source>
</evidence>
<name>A0A644U0T2_9ZZZZ</name>
<feature type="transmembrane region" description="Helical" evidence="6">
    <location>
        <begin position="166"/>
        <end position="184"/>
    </location>
</feature>
<keyword evidence="2" id="KW-1003">Cell membrane</keyword>
<dbReference type="GO" id="GO:0005886">
    <property type="term" value="C:plasma membrane"/>
    <property type="evidence" value="ECO:0007669"/>
    <property type="project" value="UniProtKB-SubCell"/>
</dbReference>
<dbReference type="AlphaFoldDB" id="A0A644U0T2"/>
<reference evidence="7" key="1">
    <citation type="submission" date="2019-08" db="EMBL/GenBank/DDBJ databases">
        <authorList>
            <person name="Kucharzyk K."/>
            <person name="Murdoch R.W."/>
            <person name="Higgins S."/>
            <person name="Loffler F."/>
        </authorList>
    </citation>
    <scope>NUCLEOTIDE SEQUENCE</scope>
</reference>
<accession>A0A644U0T2</accession>
<evidence type="ECO:0000313" key="7">
    <source>
        <dbReference type="EMBL" id="MPL72824.1"/>
    </source>
</evidence>
<feature type="transmembrane region" description="Helical" evidence="6">
    <location>
        <begin position="5"/>
        <end position="22"/>
    </location>
</feature>
<evidence type="ECO:0000256" key="4">
    <source>
        <dbReference type="ARBA" id="ARBA00022989"/>
    </source>
</evidence>
<dbReference type="NCBIfam" id="TIGR00374">
    <property type="entry name" value="flippase-like domain"/>
    <property type="match status" value="1"/>
</dbReference>
<dbReference type="PANTHER" id="PTHR39087">
    <property type="entry name" value="UPF0104 MEMBRANE PROTEIN MJ1595"/>
    <property type="match status" value="1"/>
</dbReference>
<comment type="subcellular location">
    <subcellularLocation>
        <location evidence="1">Cell membrane</location>
        <topology evidence="1">Multi-pass membrane protein</topology>
    </subcellularLocation>
</comment>
<dbReference type="Pfam" id="PF03706">
    <property type="entry name" value="LPG_synthase_TM"/>
    <property type="match status" value="1"/>
</dbReference>
<organism evidence="7">
    <name type="scientific">bioreactor metagenome</name>
    <dbReference type="NCBI Taxonomy" id="1076179"/>
    <lineage>
        <taxon>unclassified sequences</taxon>
        <taxon>metagenomes</taxon>
        <taxon>ecological metagenomes</taxon>
    </lineage>
</organism>
<keyword evidence="3 6" id="KW-0812">Transmembrane</keyword>
<gene>
    <name evidence="7" type="ORF">SDC9_18615</name>
</gene>
<dbReference type="EMBL" id="VSSQ01000068">
    <property type="protein sequence ID" value="MPL72824.1"/>
    <property type="molecule type" value="Genomic_DNA"/>
</dbReference>
<feature type="transmembrane region" description="Helical" evidence="6">
    <location>
        <begin position="254"/>
        <end position="277"/>
    </location>
</feature>
<feature type="transmembrane region" description="Helical" evidence="6">
    <location>
        <begin position="297"/>
        <end position="319"/>
    </location>
</feature>
<proteinExistence type="predicted"/>
<feature type="transmembrane region" description="Helical" evidence="6">
    <location>
        <begin position="218"/>
        <end position="242"/>
    </location>
</feature>
<feature type="transmembrane region" description="Helical" evidence="6">
    <location>
        <begin position="42"/>
        <end position="61"/>
    </location>
</feature>
<comment type="caution">
    <text evidence="7">The sequence shown here is derived from an EMBL/GenBank/DDBJ whole genome shotgun (WGS) entry which is preliminary data.</text>
</comment>
<evidence type="ECO:0000256" key="3">
    <source>
        <dbReference type="ARBA" id="ARBA00022692"/>
    </source>
</evidence>
<evidence type="ECO:0000256" key="6">
    <source>
        <dbReference type="SAM" id="Phobius"/>
    </source>
</evidence>
<evidence type="ECO:0000256" key="1">
    <source>
        <dbReference type="ARBA" id="ARBA00004651"/>
    </source>
</evidence>
<keyword evidence="5 6" id="KW-0472">Membrane</keyword>
<dbReference type="InterPro" id="IPR022791">
    <property type="entry name" value="L-PG_synthase/AglD"/>
</dbReference>
<keyword evidence="4 6" id="KW-1133">Transmembrane helix</keyword>
<evidence type="ECO:0000256" key="5">
    <source>
        <dbReference type="ARBA" id="ARBA00023136"/>
    </source>
</evidence>
<evidence type="ECO:0000256" key="2">
    <source>
        <dbReference type="ARBA" id="ARBA00022475"/>
    </source>
</evidence>
<feature type="transmembrane region" description="Helical" evidence="6">
    <location>
        <begin position="129"/>
        <end position="146"/>
    </location>
</feature>